<protein>
    <submittedName>
        <fullName evidence="1">Uncharacterized protein</fullName>
    </submittedName>
</protein>
<name>A0A481YVT0_9VIRU</name>
<dbReference type="EMBL" id="MK500350">
    <property type="protein sequence ID" value="QBK87383.1"/>
    <property type="molecule type" value="Genomic_DNA"/>
</dbReference>
<sequence length="216" mass="23693">MTIIPKTPVIPIVPKTPVIPIVPETPVIPIVPETPVIPIVPETPVIPIVPETPVIPIVPETPVIPIVPETPTHRLRYPSYPYRPAPIPELPLYPPSTSKPILDTLIIEDKGMIVWTSVNSILTLHPRNTSLVIPEEYIGNQAQVVYMDIVDDINASTKIMTIPAIYQSYVPFSQTADSSKVGIKLFFPTPLSGSGSGAWALPAKKWILYIYGKTVM</sequence>
<proteinExistence type="predicted"/>
<evidence type="ECO:0000313" key="1">
    <source>
        <dbReference type="EMBL" id="QBK87383.1"/>
    </source>
</evidence>
<gene>
    <name evidence="1" type="ORF">LCMAC201_02930</name>
</gene>
<organism evidence="1">
    <name type="scientific">Marseillevirus LCMAC201</name>
    <dbReference type="NCBI Taxonomy" id="2506605"/>
    <lineage>
        <taxon>Viruses</taxon>
        <taxon>Varidnaviria</taxon>
        <taxon>Bamfordvirae</taxon>
        <taxon>Nucleocytoviricota</taxon>
        <taxon>Megaviricetes</taxon>
        <taxon>Pimascovirales</taxon>
        <taxon>Pimascovirales incertae sedis</taxon>
        <taxon>Marseilleviridae</taxon>
    </lineage>
</organism>
<accession>A0A481YVT0</accession>
<reference evidence="1" key="1">
    <citation type="journal article" date="2019" name="MBio">
        <title>Virus Genomes from Deep Sea Sediments Expand the Ocean Megavirome and Support Independent Origins of Viral Gigantism.</title>
        <authorList>
            <person name="Backstrom D."/>
            <person name="Yutin N."/>
            <person name="Jorgensen S.L."/>
            <person name="Dharamshi J."/>
            <person name="Homa F."/>
            <person name="Zaremba-Niedwiedzka K."/>
            <person name="Spang A."/>
            <person name="Wolf Y.I."/>
            <person name="Koonin E.V."/>
            <person name="Ettema T.J."/>
        </authorList>
    </citation>
    <scope>NUCLEOTIDE SEQUENCE</scope>
</reference>